<gene>
    <name evidence="5" type="primary">gelD</name>
    <name evidence="5" type="ORF">NJ75_04478</name>
</gene>
<keyword evidence="1 2" id="KW-0732">Signal</keyword>
<dbReference type="InterPro" id="IPR003715">
    <property type="entry name" value="Poly_export_N"/>
</dbReference>
<dbReference type="GO" id="GO:0015159">
    <property type="term" value="F:polysaccharide transmembrane transporter activity"/>
    <property type="evidence" value="ECO:0007669"/>
    <property type="project" value="InterPro"/>
</dbReference>
<dbReference type="InterPro" id="IPR049712">
    <property type="entry name" value="Poly_export"/>
</dbReference>
<feature type="domain" description="Soluble ligand binding" evidence="4">
    <location>
        <begin position="201"/>
        <end position="251"/>
    </location>
</feature>
<feature type="signal peptide" evidence="2">
    <location>
        <begin position="1"/>
        <end position="23"/>
    </location>
</feature>
<feature type="domain" description="Soluble ligand binding" evidence="4">
    <location>
        <begin position="120"/>
        <end position="166"/>
    </location>
</feature>
<keyword evidence="6" id="KW-1185">Reference proteome</keyword>
<dbReference type="PATRIC" id="fig|48936.3.peg.4516"/>
<feature type="domain" description="Polysaccharide export protein N-terminal" evidence="3">
    <location>
        <begin position="39"/>
        <end position="113"/>
    </location>
</feature>
<accession>A0A0B8Z684</accession>
<evidence type="ECO:0000313" key="6">
    <source>
        <dbReference type="Proteomes" id="UP000031338"/>
    </source>
</evidence>
<protein>
    <submittedName>
        <fullName evidence="5">Periplasmic protein GelD involved in polysaccharide export</fullName>
    </submittedName>
</protein>
<dbReference type="Pfam" id="PF10531">
    <property type="entry name" value="SLBB"/>
    <property type="match status" value="2"/>
</dbReference>
<dbReference type="PANTHER" id="PTHR33619">
    <property type="entry name" value="POLYSACCHARIDE EXPORT PROTEIN GFCE-RELATED"/>
    <property type="match status" value="1"/>
</dbReference>
<dbReference type="STRING" id="48936.NJ75_04478"/>
<feature type="chain" id="PRO_5002126510" evidence="2">
    <location>
        <begin position="24"/>
        <end position="270"/>
    </location>
</feature>
<dbReference type="RefSeq" id="WP_039338361.1">
    <property type="nucleotide sequence ID" value="NZ_JRVC01000034.1"/>
</dbReference>
<dbReference type="Pfam" id="PF02563">
    <property type="entry name" value="Poly_export"/>
    <property type="match status" value="1"/>
</dbReference>
<name>A0A0B8Z684_9SPHN</name>
<dbReference type="AlphaFoldDB" id="A0A0B8Z684"/>
<evidence type="ECO:0000259" key="4">
    <source>
        <dbReference type="Pfam" id="PF10531"/>
    </source>
</evidence>
<evidence type="ECO:0000256" key="1">
    <source>
        <dbReference type="ARBA" id="ARBA00022729"/>
    </source>
</evidence>
<dbReference type="Gene3D" id="3.10.560.10">
    <property type="entry name" value="Outer membrane lipoprotein wza domain like"/>
    <property type="match status" value="2"/>
</dbReference>
<evidence type="ECO:0000313" key="5">
    <source>
        <dbReference type="EMBL" id="KHS41758.1"/>
    </source>
</evidence>
<reference evidence="5 6" key="1">
    <citation type="submission" date="2014-10" db="EMBL/GenBank/DDBJ databases">
        <title>Draft genome sequence of Novosphingobium subterraneum DSM 12447.</title>
        <authorList>
            <person name="Gan H.M."/>
            <person name="Gan H.Y."/>
            <person name="Savka M.A."/>
        </authorList>
    </citation>
    <scope>NUCLEOTIDE SEQUENCE [LARGE SCALE GENOMIC DNA]</scope>
    <source>
        <strain evidence="5 6">DSM 12447</strain>
    </source>
</reference>
<sequence>MDHKKLIASALGTVLLIAGSAVAQVAPAASGNTPASTLNQGYLLGPGDVIEVSVLGQAEFTTRQPVQADGTVTLQYIHAVKASGLSVLQFRDQVARLLKQGGFYNDPVVIVGVAQYASRYVTVLGEFGTPGILPVDRPYRVSEIIARAGGVRATAGDTVIVRRSNGDELSLSISAVASGGPLEDPYVSPDDKLFIATAANFYVSGQVGAPGVYKLEKNMTYRMALARAGGVTDRGSMGKVSVYRNGKKVKVDLDAPVAADDSIFIGERFF</sequence>
<proteinExistence type="predicted"/>
<organism evidence="5 6">
    <name type="scientific">Novosphingobium subterraneum</name>
    <dbReference type="NCBI Taxonomy" id="48936"/>
    <lineage>
        <taxon>Bacteria</taxon>
        <taxon>Pseudomonadati</taxon>
        <taxon>Pseudomonadota</taxon>
        <taxon>Alphaproteobacteria</taxon>
        <taxon>Sphingomonadales</taxon>
        <taxon>Sphingomonadaceae</taxon>
        <taxon>Novosphingobium</taxon>
    </lineage>
</organism>
<dbReference type="InterPro" id="IPR019554">
    <property type="entry name" value="Soluble_ligand-bd"/>
</dbReference>
<comment type="caution">
    <text evidence="5">The sequence shown here is derived from an EMBL/GenBank/DDBJ whole genome shotgun (WGS) entry which is preliminary data.</text>
</comment>
<evidence type="ECO:0000259" key="3">
    <source>
        <dbReference type="Pfam" id="PF02563"/>
    </source>
</evidence>
<dbReference type="EMBL" id="JRVC01000034">
    <property type="protein sequence ID" value="KHS41758.1"/>
    <property type="molecule type" value="Genomic_DNA"/>
</dbReference>
<evidence type="ECO:0000256" key="2">
    <source>
        <dbReference type="SAM" id="SignalP"/>
    </source>
</evidence>
<dbReference type="PANTHER" id="PTHR33619:SF3">
    <property type="entry name" value="POLYSACCHARIDE EXPORT PROTEIN GFCE-RELATED"/>
    <property type="match status" value="1"/>
</dbReference>
<dbReference type="Proteomes" id="UP000031338">
    <property type="component" value="Unassembled WGS sequence"/>
</dbReference>